<accession>A0ACB9DDK1</accession>
<keyword evidence="2" id="KW-1185">Reference proteome</keyword>
<proteinExistence type="predicted"/>
<reference evidence="1 2" key="2">
    <citation type="journal article" date="2022" name="Mol. Ecol. Resour.">
        <title>The genomes of chicory, endive, great burdock and yacon provide insights into Asteraceae paleo-polyploidization history and plant inulin production.</title>
        <authorList>
            <person name="Fan W."/>
            <person name="Wang S."/>
            <person name="Wang H."/>
            <person name="Wang A."/>
            <person name="Jiang F."/>
            <person name="Liu H."/>
            <person name="Zhao H."/>
            <person name="Xu D."/>
            <person name="Zhang Y."/>
        </authorList>
    </citation>
    <scope>NUCLEOTIDE SEQUENCE [LARGE SCALE GENOMIC DNA]</scope>
    <source>
        <strain evidence="2">cv. Yunnan</strain>
        <tissue evidence="1">Leaves</tissue>
    </source>
</reference>
<evidence type="ECO:0000313" key="1">
    <source>
        <dbReference type="EMBL" id="KAI3744560.1"/>
    </source>
</evidence>
<reference evidence="2" key="1">
    <citation type="journal article" date="2022" name="Mol. Ecol. Resour.">
        <title>The genomes of chicory, endive, great burdock and yacon provide insights into Asteraceae palaeo-polyploidization history and plant inulin production.</title>
        <authorList>
            <person name="Fan W."/>
            <person name="Wang S."/>
            <person name="Wang H."/>
            <person name="Wang A."/>
            <person name="Jiang F."/>
            <person name="Liu H."/>
            <person name="Zhao H."/>
            <person name="Xu D."/>
            <person name="Zhang Y."/>
        </authorList>
    </citation>
    <scope>NUCLEOTIDE SEQUENCE [LARGE SCALE GENOMIC DNA]</scope>
    <source>
        <strain evidence="2">cv. Yunnan</strain>
    </source>
</reference>
<sequence length="101" mass="10758">MVGRRGRRRGGRIRGARTGCCEESLVVHEKDERAPSVKRAPSEENHENEFTFEPRVQAALASVGSTAGLGSVRGASTEIVAPLASSIFSKSSSTVISSTER</sequence>
<dbReference type="EMBL" id="CM042036">
    <property type="protein sequence ID" value="KAI3744560.1"/>
    <property type="molecule type" value="Genomic_DNA"/>
</dbReference>
<organism evidence="1 2">
    <name type="scientific">Smallanthus sonchifolius</name>
    <dbReference type="NCBI Taxonomy" id="185202"/>
    <lineage>
        <taxon>Eukaryota</taxon>
        <taxon>Viridiplantae</taxon>
        <taxon>Streptophyta</taxon>
        <taxon>Embryophyta</taxon>
        <taxon>Tracheophyta</taxon>
        <taxon>Spermatophyta</taxon>
        <taxon>Magnoliopsida</taxon>
        <taxon>eudicotyledons</taxon>
        <taxon>Gunneridae</taxon>
        <taxon>Pentapetalae</taxon>
        <taxon>asterids</taxon>
        <taxon>campanulids</taxon>
        <taxon>Asterales</taxon>
        <taxon>Asteraceae</taxon>
        <taxon>Asteroideae</taxon>
        <taxon>Heliantheae alliance</taxon>
        <taxon>Millerieae</taxon>
        <taxon>Smallanthus</taxon>
    </lineage>
</organism>
<protein>
    <submittedName>
        <fullName evidence="1">Uncharacterized protein</fullName>
    </submittedName>
</protein>
<gene>
    <name evidence="1" type="ORF">L1987_57643</name>
</gene>
<comment type="caution">
    <text evidence="1">The sequence shown here is derived from an EMBL/GenBank/DDBJ whole genome shotgun (WGS) entry which is preliminary data.</text>
</comment>
<evidence type="ECO:0000313" key="2">
    <source>
        <dbReference type="Proteomes" id="UP001056120"/>
    </source>
</evidence>
<dbReference type="Proteomes" id="UP001056120">
    <property type="component" value="Linkage Group LG19"/>
</dbReference>
<name>A0ACB9DDK1_9ASTR</name>